<sequence>MGVTSIKFFLFFEINAGKWQLSGTDNKEGVYFISAKKTASKVLASDTVYLSIHRLFLFQHNIAVLHFHRRSYVYLQAQ</sequence>
<reference evidence="1 2" key="1">
    <citation type="submission" date="2018-03" db="EMBL/GenBank/DDBJ databases">
        <title>Genomic Encyclopedia of Archaeal and Bacterial Type Strains, Phase II (KMG-II): from individual species to whole genera.</title>
        <authorList>
            <person name="Goeker M."/>
        </authorList>
    </citation>
    <scope>NUCLEOTIDE SEQUENCE [LARGE SCALE GENOMIC DNA]</scope>
    <source>
        <strain evidence="1 2">DSM 24859</strain>
    </source>
</reference>
<dbReference type="AlphaFoldDB" id="A0A2P8HA71"/>
<keyword evidence="2" id="KW-1185">Reference proteome</keyword>
<protein>
    <submittedName>
        <fullName evidence="1">Uncharacterized protein</fullName>
    </submittedName>
</protein>
<gene>
    <name evidence="1" type="ORF">CLV51_109106</name>
</gene>
<evidence type="ECO:0000313" key="2">
    <source>
        <dbReference type="Proteomes" id="UP000240971"/>
    </source>
</evidence>
<dbReference type="EMBL" id="PYAW01000009">
    <property type="protein sequence ID" value="PSL43112.1"/>
    <property type="molecule type" value="Genomic_DNA"/>
</dbReference>
<comment type="caution">
    <text evidence="1">The sequence shown here is derived from an EMBL/GenBank/DDBJ whole genome shotgun (WGS) entry which is preliminary data.</text>
</comment>
<dbReference type="Proteomes" id="UP000240971">
    <property type="component" value="Unassembled WGS sequence"/>
</dbReference>
<name>A0A2P8HA71_CHINA</name>
<proteinExistence type="predicted"/>
<evidence type="ECO:0000313" key="1">
    <source>
        <dbReference type="EMBL" id="PSL43112.1"/>
    </source>
</evidence>
<organism evidence="1 2">
    <name type="scientific">Chitinophaga niastensis</name>
    <dbReference type="NCBI Taxonomy" id="536980"/>
    <lineage>
        <taxon>Bacteria</taxon>
        <taxon>Pseudomonadati</taxon>
        <taxon>Bacteroidota</taxon>
        <taxon>Chitinophagia</taxon>
        <taxon>Chitinophagales</taxon>
        <taxon>Chitinophagaceae</taxon>
        <taxon>Chitinophaga</taxon>
    </lineage>
</organism>
<accession>A0A2P8HA71</accession>